<gene>
    <name evidence="7" type="ORF">PVAG01_08999</name>
</gene>
<proteinExistence type="predicted"/>
<evidence type="ECO:0000313" key="7">
    <source>
        <dbReference type="EMBL" id="KAL3418778.1"/>
    </source>
</evidence>
<evidence type="ECO:0000256" key="4">
    <source>
        <dbReference type="ARBA" id="ARBA00023098"/>
    </source>
</evidence>
<comment type="caution">
    <text evidence="7">The sequence shown here is derived from an EMBL/GenBank/DDBJ whole genome shotgun (WGS) entry which is preliminary data.</text>
</comment>
<dbReference type="EMBL" id="JBFCZG010000008">
    <property type="protein sequence ID" value="KAL3418778.1"/>
    <property type="molecule type" value="Genomic_DNA"/>
</dbReference>
<dbReference type="PANTHER" id="PTHR10272">
    <property type="entry name" value="PLATELET-ACTIVATING FACTOR ACETYLHYDROLASE"/>
    <property type="match status" value="1"/>
</dbReference>
<feature type="signal peptide" evidence="5">
    <location>
        <begin position="1"/>
        <end position="22"/>
    </location>
</feature>
<evidence type="ECO:0000259" key="6">
    <source>
        <dbReference type="Pfam" id="PF12697"/>
    </source>
</evidence>
<evidence type="ECO:0000256" key="5">
    <source>
        <dbReference type="SAM" id="SignalP"/>
    </source>
</evidence>
<sequence length="443" mass="47786">MSPFARVLQIGVAYLNIQLTLCAVLPTPSGPYKINSLALAFTDASRNDTGAADFPNLTVPRSLMTTIYYPITSLADNKTYISCSAPPYSNDTTAFLPPVTASFLSKRLELPGLVNLRSSIPNDVGHPESTRARADPQQNIGRAEFPLLLFSPAFATSRLLYASLLSDLASHGYVVVSLDHPYDTDIVEFPSVSSAPPNPGGEVIYSPFLNVSDPELLIDYSTTAQEIRAEDISFIVSILLDPGSYSGSSPPLPLGLPNKQQKPIILLGHSLGGASALLALSKDARLAAAINLDGFIFGPASNSYLPDFGTDKPFLLMSSRDGGGNTESWDVFWDLSRFNSTEDAAGISEKSRWVEWATAQHYDFSDLPLVLATLGVNDFPSQEIRDTYPLERNVTGFRKREIVRESVLAFLAGVVDGVDGGVVDGESDRFPELNVVKRGDTAS</sequence>
<feature type="domain" description="AB hydrolase-1" evidence="6">
    <location>
        <begin position="152"/>
        <end position="364"/>
    </location>
</feature>
<organism evidence="7 8">
    <name type="scientific">Phlyctema vagabunda</name>
    <dbReference type="NCBI Taxonomy" id="108571"/>
    <lineage>
        <taxon>Eukaryota</taxon>
        <taxon>Fungi</taxon>
        <taxon>Dikarya</taxon>
        <taxon>Ascomycota</taxon>
        <taxon>Pezizomycotina</taxon>
        <taxon>Leotiomycetes</taxon>
        <taxon>Helotiales</taxon>
        <taxon>Dermateaceae</taxon>
        <taxon>Phlyctema</taxon>
    </lineage>
</organism>
<protein>
    <recommendedName>
        <fullName evidence="1">1-alkyl-2-acetylglycerophosphocholine esterase</fullName>
        <ecNumber evidence="1">3.1.1.47</ecNumber>
    </recommendedName>
</protein>
<reference evidence="7 8" key="1">
    <citation type="submission" date="2024-06" db="EMBL/GenBank/DDBJ databases">
        <title>Complete genome of Phlyctema vagabunda strain 19-DSS-EL-015.</title>
        <authorList>
            <person name="Fiorenzani C."/>
        </authorList>
    </citation>
    <scope>NUCLEOTIDE SEQUENCE [LARGE SCALE GENOMIC DNA]</scope>
    <source>
        <strain evidence="7 8">19-DSS-EL-015</strain>
    </source>
</reference>
<evidence type="ECO:0000256" key="2">
    <source>
        <dbReference type="ARBA" id="ARBA00022801"/>
    </source>
</evidence>
<keyword evidence="4" id="KW-0443">Lipid metabolism</keyword>
<dbReference type="EC" id="3.1.1.47" evidence="1"/>
<dbReference type="InterPro" id="IPR029058">
    <property type="entry name" value="AB_hydrolase_fold"/>
</dbReference>
<evidence type="ECO:0000313" key="8">
    <source>
        <dbReference type="Proteomes" id="UP001629113"/>
    </source>
</evidence>
<dbReference type="Pfam" id="PF12697">
    <property type="entry name" value="Abhydrolase_6"/>
    <property type="match status" value="1"/>
</dbReference>
<dbReference type="SUPFAM" id="SSF53474">
    <property type="entry name" value="alpha/beta-Hydrolases"/>
    <property type="match status" value="1"/>
</dbReference>
<dbReference type="Proteomes" id="UP001629113">
    <property type="component" value="Unassembled WGS sequence"/>
</dbReference>
<feature type="chain" id="PRO_5045241935" description="1-alkyl-2-acetylglycerophosphocholine esterase" evidence="5">
    <location>
        <begin position="23"/>
        <end position="443"/>
    </location>
</feature>
<evidence type="ECO:0000256" key="3">
    <source>
        <dbReference type="ARBA" id="ARBA00022963"/>
    </source>
</evidence>
<keyword evidence="8" id="KW-1185">Reference proteome</keyword>
<keyword evidence="2" id="KW-0378">Hydrolase</keyword>
<keyword evidence="5" id="KW-0732">Signal</keyword>
<name>A0ABR4P663_9HELO</name>
<dbReference type="InterPro" id="IPR000073">
    <property type="entry name" value="AB_hydrolase_1"/>
</dbReference>
<accession>A0ABR4P663</accession>
<evidence type="ECO:0000256" key="1">
    <source>
        <dbReference type="ARBA" id="ARBA00013201"/>
    </source>
</evidence>
<dbReference type="PANTHER" id="PTHR10272:SF14">
    <property type="entry name" value="PAF ACETYLHYDROLASE FAMILY PROTEIN"/>
    <property type="match status" value="1"/>
</dbReference>
<keyword evidence="3" id="KW-0442">Lipid degradation</keyword>
<dbReference type="Gene3D" id="3.40.50.1820">
    <property type="entry name" value="alpha/beta hydrolase"/>
    <property type="match status" value="1"/>
</dbReference>